<dbReference type="Proteomes" id="UP000825729">
    <property type="component" value="Unassembled WGS sequence"/>
</dbReference>
<organism evidence="1 2">
    <name type="scientific">Aristolochia fimbriata</name>
    <name type="common">White veined hardy Dutchman's pipe vine</name>
    <dbReference type="NCBI Taxonomy" id="158543"/>
    <lineage>
        <taxon>Eukaryota</taxon>
        <taxon>Viridiplantae</taxon>
        <taxon>Streptophyta</taxon>
        <taxon>Embryophyta</taxon>
        <taxon>Tracheophyta</taxon>
        <taxon>Spermatophyta</taxon>
        <taxon>Magnoliopsida</taxon>
        <taxon>Magnoliidae</taxon>
        <taxon>Piperales</taxon>
        <taxon>Aristolochiaceae</taxon>
        <taxon>Aristolochia</taxon>
    </lineage>
</organism>
<evidence type="ECO:0000313" key="2">
    <source>
        <dbReference type="Proteomes" id="UP000825729"/>
    </source>
</evidence>
<dbReference type="SUPFAM" id="SSF53474">
    <property type="entry name" value="alpha/beta-Hydrolases"/>
    <property type="match status" value="1"/>
</dbReference>
<dbReference type="InterPro" id="IPR029058">
    <property type="entry name" value="AB_hydrolase_fold"/>
</dbReference>
<dbReference type="AlphaFoldDB" id="A0AAV7FFJ8"/>
<name>A0AAV7FFJ8_ARIFI</name>
<gene>
    <name evidence="1" type="ORF">H6P81_004317</name>
</gene>
<keyword evidence="2" id="KW-1185">Reference proteome</keyword>
<accession>A0AAV7FFJ8</accession>
<dbReference type="PANTHER" id="PTHR34127">
    <property type="entry name" value="OS04G0405600 PROTEIN"/>
    <property type="match status" value="1"/>
</dbReference>
<dbReference type="PANTHER" id="PTHR34127:SF3">
    <property type="entry name" value="INITIATION FACTOR 4F SUBUNIT (DUF1350)"/>
    <property type="match status" value="1"/>
</dbReference>
<dbReference type="Gene3D" id="3.40.50.1820">
    <property type="entry name" value="alpha/beta hydrolase"/>
    <property type="match status" value="1"/>
</dbReference>
<evidence type="ECO:0000313" key="1">
    <source>
        <dbReference type="EMBL" id="KAG9459809.1"/>
    </source>
</evidence>
<proteinExistence type="predicted"/>
<protein>
    <submittedName>
        <fullName evidence="1">Uncharacterized protein</fullName>
    </submittedName>
</protein>
<dbReference type="InterPro" id="IPR010765">
    <property type="entry name" value="DUF1350"/>
</dbReference>
<dbReference type="EMBL" id="JAINDJ010000002">
    <property type="protein sequence ID" value="KAG9459809.1"/>
    <property type="molecule type" value="Genomic_DNA"/>
</dbReference>
<dbReference type="Pfam" id="PF07082">
    <property type="entry name" value="DUF1350"/>
    <property type="match status" value="2"/>
</dbReference>
<reference evidence="1 2" key="1">
    <citation type="submission" date="2021-07" db="EMBL/GenBank/DDBJ databases">
        <title>The Aristolochia fimbriata genome: insights into angiosperm evolution, floral development and chemical biosynthesis.</title>
        <authorList>
            <person name="Jiao Y."/>
        </authorList>
    </citation>
    <scope>NUCLEOTIDE SEQUENCE [LARGE SCALE GENOMIC DNA]</scope>
    <source>
        <strain evidence="1">IBCAS-2021</strain>
        <tissue evidence="1">Leaf</tissue>
    </source>
</reference>
<sequence>MAILTTSSPSTGKRYSALKFLGFVDNKITRRQKLKCPFSTVSCSISQANLLPLLKERSLASDPSYKKVSDGYIRRGGSKQKIYERLDSCLVIPPTNGKKPRALIKFLGGAFVGAAPEATYSHLISLLAKEGFLMVSVPYGVTFDHAHATNEVFERFHACMDMLFTSGLPYANIRPQDLIHLPFYSVGHSNGALLQLLTGSYFAEKIPKANVIISFNNRPASEAVPYFEQFGPVVSQVLPIVEASPFYEIARSASDGAWKAIFDTAGTLIEQYDQEALVSLTKFLDQLPSVMGQVTQGVSEFKPTPSENRDCFKCSYNVPHTLLIKFNFDTIDETDMLEEILKPRVESIGGTLEKVSLPGNHLTPCIQDIQWQVGDVYTPADGVAQALKALALNDTKVLARTIVDWFTKMENP</sequence>
<comment type="caution">
    <text evidence="1">The sequence shown here is derived from an EMBL/GenBank/DDBJ whole genome shotgun (WGS) entry which is preliminary data.</text>
</comment>